<feature type="non-terminal residue" evidence="1">
    <location>
        <position position="71"/>
    </location>
</feature>
<sequence>MPFGWSLDKNERIKHRGALLLHDEGRRVQIRVQRIAADGTLPEARSDSRRTYYQNTDFDVVDLEEKCYHKL</sequence>
<organism evidence="1 2">
    <name type="scientific">Rhodococcus rhodochrous</name>
    <dbReference type="NCBI Taxonomy" id="1829"/>
    <lineage>
        <taxon>Bacteria</taxon>
        <taxon>Bacillati</taxon>
        <taxon>Actinomycetota</taxon>
        <taxon>Actinomycetes</taxon>
        <taxon>Mycobacteriales</taxon>
        <taxon>Nocardiaceae</taxon>
        <taxon>Rhodococcus</taxon>
    </lineage>
</organism>
<dbReference type="AlphaFoldDB" id="A0AAW4XQE9"/>
<reference evidence="1" key="1">
    <citation type="submission" date="2021-11" db="EMBL/GenBank/DDBJ databases">
        <title>Development of a sustainable strategy for remediation of hydrocarbon-contaminated territories based on the waste exchange concept.</title>
        <authorList>
            <person name="Elkin A."/>
        </authorList>
    </citation>
    <scope>NUCLEOTIDE SEQUENCE</scope>
    <source>
        <strain evidence="1">IEGM 757</strain>
    </source>
</reference>
<dbReference type="EMBL" id="JAJNCO010000093">
    <property type="protein sequence ID" value="MCD2115152.1"/>
    <property type="molecule type" value="Genomic_DNA"/>
</dbReference>
<dbReference type="RefSeq" id="WP_230793031.1">
    <property type="nucleotide sequence ID" value="NZ_JAJNCO010000093.1"/>
</dbReference>
<proteinExistence type="predicted"/>
<dbReference type="Proteomes" id="UP001198630">
    <property type="component" value="Unassembled WGS sequence"/>
</dbReference>
<evidence type="ECO:0000313" key="2">
    <source>
        <dbReference type="Proteomes" id="UP001198630"/>
    </source>
</evidence>
<comment type="caution">
    <text evidence="1">The sequence shown here is derived from an EMBL/GenBank/DDBJ whole genome shotgun (WGS) entry which is preliminary data.</text>
</comment>
<accession>A0AAW4XQE9</accession>
<protein>
    <submittedName>
        <fullName evidence="1">Uncharacterized protein</fullName>
    </submittedName>
</protein>
<evidence type="ECO:0000313" key="1">
    <source>
        <dbReference type="EMBL" id="MCD2115152.1"/>
    </source>
</evidence>
<name>A0AAW4XQE9_RHORH</name>
<gene>
    <name evidence="1" type="ORF">LQ384_29235</name>
</gene>